<reference evidence="2" key="1">
    <citation type="journal article" date="2018" name="Genome Biol. Evol.">
        <title>Genomics and development of Lentinus tigrinus, a white-rot wood-decaying mushroom with dimorphic fruiting bodies.</title>
        <authorList>
            <person name="Wu B."/>
            <person name="Xu Z."/>
            <person name="Knudson A."/>
            <person name="Carlson A."/>
            <person name="Chen N."/>
            <person name="Kovaka S."/>
            <person name="LaButti K."/>
            <person name="Lipzen A."/>
            <person name="Pennachio C."/>
            <person name="Riley R."/>
            <person name="Schakwitz W."/>
            <person name="Umezawa K."/>
            <person name="Ohm R.A."/>
            <person name="Grigoriev I.V."/>
            <person name="Nagy L.G."/>
            <person name="Gibbons J."/>
            <person name="Hibbett D."/>
        </authorList>
    </citation>
    <scope>NUCLEOTIDE SEQUENCE [LARGE SCALE GENOMIC DNA]</scope>
    <source>
        <strain evidence="2">ALCF2SS1-6</strain>
    </source>
</reference>
<evidence type="ECO:0000313" key="2">
    <source>
        <dbReference type="EMBL" id="RPD52030.1"/>
    </source>
</evidence>
<dbReference type="EMBL" id="ML122504">
    <property type="protein sequence ID" value="RPD52030.1"/>
    <property type="molecule type" value="Genomic_DNA"/>
</dbReference>
<feature type="compositionally biased region" description="Low complexity" evidence="1">
    <location>
        <begin position="37"/>
        <end position="55"/>
    </location>
</feature>
<organism evidence="2 3">
    <name type="scientific">Lentinus tigrinus ALCF2SS1-6</name>
    <dbReference type="NCBI Taxonomy" id="1328759"/>
    <lineage>
        <taxon>Eukaryota</taxon>
        <taxon>Fungi</taxon>
        <taxon>Dikarya</taxon>
        <taxon>Basidiomycota</taxon>
        <taxon>Agaricomycotina</taxon>
        <taxon>Agaricomycetes</taxon>
        <taxon>Polyporales</taxon>
        <taxon>Polyporaceae</taxon>
        <taxon>Lentinus</taxon>
    </lineage>
</organism>
<gene>
    <name evidence="2" type="ORF">L227DRAFT_568867</name>
</gene>
<evidence type="ECO:0000256" key="1">
    <source>
        <dbReference type="SAM" id="MobiDB-lite"/>
    </source>
</evidence>
<evidence type="ECO:0000313" key="3">
    <source>
        <dbReference type="Proteomes" id="UP000313359"/>
    </source>
</evidence>
<dbReference type="OrthoDB" id="10621282at2759"/>
<feature type="region of interest" description="Disordered" evidence="1">
    <location>
        <begin position="1"/>
        <end position="64"/>
    </location>
</feature>
<sequence>TRKRKAQCVEDEGEDADGEDSDPEEPVRKKSRREHNSAGSTSSTRLASLRSQSRSVQPAKVKEKSGGVHQAFIVPYVEIPKVPKGLNWCDTDDEAEVYANTDFANGTSSEDDDSAANHDESLGALVVHPIPIPGNLPSMPPFHKVLQLFSYENLSQALRTYRTFVAKPERDGNAFLEAEGNVDLFIQVFRSDRFSHHFLAALAGLWSAHSVISQKADAFELQLAFYRRRVMLSSAAAWYWLTQYCAARCVKIVDRCTQGAVDEDSPDWLERLCCRVYRDISSRTGSRYQASDFLPHLEDVAGLEAVLPRPRHLRKEQYCDRTCSEVLKMLHLWLGYPNRTEMLAAYFVMYAVAAFQNADVLLLPGVWRTYRSVQASILGT</sequence>
<accession>A0A5C2RLR2</accession>
<keyword evidence="3" id="KW-1185">Reference proteome</keyword>
<protein>
    <submittedName>
        <fullName evidence="2">Uncharacterized protein</fullName>
    </submittedName>
</protein>
<dbReference type="AlphaFoldDB" id="A0A5C2RLR2"/>
<dbReference type="Proteomes" id="UP000313359">
    <property type="component" value="Unassembled WGS sequence"/>
</dbReference>
<feature type="compositionally biased region" description="Acidic residues" evidence="1">
    <location>
        <begin position="9"/>
        <end position="24"/>
    </location>
</feature>
<proteinExistence type="predicted"/>
<name>A0A5C2RLR2_9APHY</name>
<feature type="non-terminal residue" evidence="2">
    <location>
        <position position="380"/>
    </location>
</feature>
<feature type="non-terminal residue" evidence="2">
    <location>
        <position position="1"/>
    </location>
</feature>